<dbReference type="AlphaFoldDB" id="A0A6J5ZZR3"/>
<evidence type="ECO:0000256" key="1">
    <source>
        <dbReference type="ARBA" id="ARBA00009667"/>
    </source>
</evidence>
<sequence>MEAVHAAFDAGADRIILGTAGLADRPFLIRCLEKDADQVIVSVDSRAGVAAIGGWEEDSGLSTDDALRNLRDLGVSRFVVSDIERDGTLTGPALEQIQAAGELLDDFIYSGGVSALADLEAIAEAAPAALNGVIVGSALFERVFTIGEAHEALAGATRQVGEEPRSDAL</sequence>
<reference evidence="2" key="1">
    <citation type="submission" date="2020-05" db="EMBL/GenBank/DDBJ databases">
        <authorList>
            <person name="Chiriac C."/>
            <person name="Salcher M."/>
            <person name="Ghai R."/>
            <person name="Kavagutti S V."/>
        </authorList>
    </citation>
    <scope>NUCLEOTIDE SEQUENCE</scope>
</reference>
<dbReference type="Pfam" id="PF00977">
    <property type="entry name" value="His_biosynth"/>
    <property type="match status" value="1"/>
</dbReference>
<dbReference type="GO" id="GO:0003949">
    <property type="term" value="F:1-(5-phosphoribosyl)-5-[(5-phosphoribosylamino)methylideneamino]imidazole-4-carboxamide isomerase activity"/>
    <property type="evidence" value="ECO:0007669"/>
    <property type="project" value="InterPro"/>
</dbReference>
<dbReference type="Gene3D" id="3.20.20.70">
    <property type="entry name" value="Aldolase class I"/>
    <property type="match status" value="1"/>
</dbReference>
<dbReference type="InterPro" id="IPR006062">
    <property type="entry name" value="His_biosynth"/>
</dbReference>
<dbReference type="GO" id="GO:0000162">
    <property type="term" value="P:L-tryptophan biosynthetic process"/>
    <property type="evidence" value="ECO:0007669"/>
    <property type="project" value="TreeGrafter"/>
</dbReference>
<dbReference type="InterPro" id="IPR013785">
    <property type="entry name" value="Aldolase_TIM"/>
</dbReference>
<evidence type="ECO:0000313" key="2">
    <source>
        <dbReference type="EMBL" id="CAB4346307.1"/>
    </source>
</evidence>
<dbReference type="InterPro" id="IPR044524">
    <property type="entry name" value="Isoase_HisA-like"/>
</dbReference>
<gene>
    <name evidence="2" type="ORF">UFOPK3547_01314</name>
</gene>
<name>A0A6J5ZZR3_9ZZZZ</name>
<dbReference type="SUPFAM" id="SSF51366">
    <property type="entry name" value="Ribulose-phoshate binding barrel"/>
    <property type="match status" value="1"/>
</dbReference>
<dbReference type="PANTHER" id="PTHR43090:SF2">
    <property type="entry name" value="1-(5-PHOSPHORIBOSYL)-5-[(5-PHOSPHORIBOSYLAMINO)METHYLIDENEAMINO] IMIDAZOLE-4-CARBOXAMIDE ISOMERASE"/>
    <property type="match status" value="1"/>
</dbReference>
<accession>A0A6J5ZZR3</accession>
<proteinExistence type="inferred from homology"/>
<dbReference type="PANTHER" id="PTHR43090">
    <property type="entry name" value="1-(5-PHOSPHORIBOSYL)-5-[(5-PHOSPHORIBOSYLAMINO)METHYLIDENEAMINO] IMIDAZOLE-4-CARBOXAMIDE ISOMERASE"/>
    <property type="match status" value="1"/>
</dbReference>
<protein>
    <submittedName>
        <fullName evidence="2">Unannotated protein</fullName>
    </submittedName>
</protein>
<comment type="similarity">
    <text evidence="1">Belongs to the HisA/HisF family.</text>
</comment>
<dbReference type="GO" id="GO:0000105">
    <property type="term" value="P:L-histidine biosynthetic process"/>
    <property type="evidence" value="ECO:0007669"/>
    <property type="project" value="InterPro"/>
</dbReference>
<organism evidence="2">
    <name type="scientific">freshwater metagenome</name>
    <dbReference type="NCBI Taxonomy" id="449393"/>
    <lineage>
        <taxon>unclassified sequences</taxon>
        <taxon>metagenomes</taxon>
        <taxon>ecological metagenomes</taxon>
    </lineage>
</organism>
<dbReference type="InterPro" id="IPR011060">
    <property type="entry name" value="RibuloseP-bd_barrel"/>
</dbReference>
<dbReference type="EMBL" id="CAESAN010000122">
    <property type="protein sequence ID" value="CAB4346307.1"/>
    <property type="molecule type" value="Genomic_DNA"/>
</dbReference>
<dbReference type="GO" id="GO:0005737">
    <property type="term" value="C:cytoplasm"/>
    <property type="evidence" value="ECO:0007669"/>
    <property type="project" value="TreeGrafter"/>
</dbReference>